<sequence length="124" mass="14479">MYYVVKQVQARKKKEDKTTQVSQSRHLSLVGRRVCNQKTKRPIFSLHPVYAFSNRFIPVVSSRPCHPYAPCPLEEDKQETRRRKKSTPPPTDTMQKPPSPGVHPERTPEWESQHRMGNRVEVDT</sequence>
<evidence type="ECO:0000313" key="3">
    <source>
        <dbReference type="Proteomes" id="UP000800040"/>
    </source>
</evidence>
<organism evidence="2 3">
    <name type="scientific">Decorospora gaudefroyi</name>
    <dbReference type="NCBI Taxonomy" id="184978"/>
    <lineage>
        <taxon>Eukaryota</taxon>
        <taxon>Fungi</taxon>
        <taxon>Dikarya</taxon>
        <taxon>Ascomycota</taxon>
        <taxon>Pezizomycotina</taxon>
        <taxon>Dothideomycetes</taxon>
        <taxon>Pleosporomycetidae</taxon>
        <taxon>Pleosporales</taxon>
        <taxon>Pleosporineae</taxon>
        <taxon>Pleosporaceae</taxon>
        <taxon>Decorospora</taxon>
    </lineage>
</organism>
<protein>
    <submittedName>
        <fullName evidence="2">Uncharacterized protein</fullName>
    </submittedName>
</protein>
<dbReference type="EMBL" id="ML975249">
    <property type="protein sequence ID" value="KAF1838800.1"/>
    <property type="molecule type" value="Genomic_DNA"/>
</dbReference>
<reference evidence="2" key="1">
    <citation type="submission" date="2020-01" db="EMBL/GenBank/DDBJ databases">
        <authorList>
            <consortium name="DOE Joint Genome Institute"/>
            <person name="Haridas S."/>
            <person name="Albert R."/>
            <person name="Binder M."/>
            <person name="Bloem J."/>
            <person name="Labutti K."/>
            <person name="Salamov A."/>
            <person name="Andreopoulos B."/>
            <person name="Baker S.E."/>
            <person name="Barry K."/>
            <person name="Bills G."/>
            <person name="Bluhm B.H."/>
            <person name="Cannon C."/>
            <person name="Castanera R."/>
            <person name="Culley D.E."/>
            <person name="Daum C."/>
            <person name="Ezra D."/>
            <person name="Gonzalez J.B."/>
            <person name="Henrissat B."/>
            <person name="Kuo A."/>
            <person name="Liang C."/>
            <person name="Lipzen A."/>
            <person name="Lutzoni F."/>
            <person name="Magnuson J."/>
            <person name="Mondo S."/>
            <person name="Nolan M."/>
            <person name="Ohm R."/>
            <person name="Pangilinan J."/>
            <person name="Park H.-J."/>
            <person name="Ramirez L."/>
            <person name="Alfaro M."/>
            <person name="Sun H."/>
            <person name="Tritt A."/>
            <person name="Yoshinaga Y."/>
            <person name="Zwiers L.-H."/>
            <person name="Turgeon B.G."/>
            <person name="Goodwin S.B."/>
            <person name="Spatafora J.W."/>
            <person name="Crous P.W."/>
            <person name="Grigoriev I.V."/>
        </authorList>
    </citation>
    <scope>NUCLEOTIDE SEQUENCE</scope>
    <source>
        <strain evidence="2">P77</strain>
    </source>
</reference>
<feature type="region of interest" description="Disordered" evidence="1">
    <location>
        <begin position="63"/>
        <end position="124"/>
    </location>
</feature>
<dbReference type="Proteomes" id="UP000800040">
    <property type="component" value="Unassembled WGS sequence"/>
</dbReference>
<proteinExistence type="predicted"/>
<feature type="compositionally biased region" description="Basic and acidic residues" evidence="1">
    <location>
        <begin position="103"/>
        <end position="124"/>
    </location>
</feature>
<evidence type="ECO:0000256" key="1">
    <source>
        <dbReference type="SAM" id="MobiDB-lite"/>
    </source>
</evidence>
<keyword evidence="3" id="KW-1185">Reference proteome</keyword>
<feature type="compositionally biased region" description="Pro residues" evidence="1">
    <location>
        <begin position="87"/>
        <end position="101"/>
    </location>
</feature>
<name>A0A6A5KRM9_9PLEO</name>
<evidence type="ECO:0000313" key="2">
    <source>
        <dbReference type="EMBL" id="KAF1838800.1"/>
    </source>
</evidence>
<dbReference type="AlphaFoldDB" id="A0A6A5KRM9"/>
<gene>
    <name evidence="2" type="ORF">BDW02DRAFT_338005</name>
</gene>
<accession>A0A6A5KRM9</accession>